<dbReference type="InterPro" id="IPR000718">
    <property type="entry name" value="Peptidase_M13"/>
</dbReference>
<reference evidence="3" key="1">
    <citation type="submission" date="2021-07" db="EMBL/GenBank/DDBJ databases">
        <authorList>
            <person name="Durling M."/>
        </authorList>
    </citation>
    <scope>NUCLEOTIDE SEQUENCE</scope>
</reference>
<evidence type="ECO:0000313" key="3">
    <source>
        <dbReference type="EMBL" id="CAG8955459.1"/>
    </source>
</evidence>
<dbReference type="Gene3D" id="3.40.390.10">
    <property type="entry name" value="Collagenase (Catalytic Domain)"/>
    <property type="match status" value="1"/>
</dbReference>
<name>A0A9N9PJ75_9HELO</name>
<dbReference type="OrthoDB" id="6475849at2759"/>
<dbReference type="Pfam" id="PF01431">
    <property type="entry name" value="Peptidase_M13"/>
    <property type="match status" value="1"/>
</dbReference>
<feature type="domain" description="Peptidase M13 C-terminal" evidence="2">
    <location>
        <begin position="118"/>
        <end position="290"/>
    </location>
</feature>
<accession>A0A9N9PJ75</accession>
<comment type="caution">
    <text evidence="3">The sequence shown here is derived from an EMBL/GenBank/DDBJ whole genome shotgun (WGS) entry which is preliminary data.</text>
</comment>
<dbReference type="EMBL" id="CAJVRL010000063">
    <property type="protein sequence ID" value="CAG8955459.1"/>
    <property type="molecule type" value="Genomic_DNA"/>
</dbReference>
<comment type="similarity">
    <text evidence="1">Belongs to the peptidase M13 family.</text>
</comment>
<gene>
    <name evidence="3" type="ORF">HYFRA_00010325</name>
</gene>
<evidence type="ECO:0000259" key="2">
    <source>
        <dbReference type="Pfam" id="PF01431"/>
    </source>
</evidence>
<keyword evidence="4" id="KW-1185">Reference proteome</keyword>
<dbReference type="InterPro" id="IPR018497">
    <property type="entry name" value="Peptidase_M13_C"/>
</dbReference>
<dbReference type="InterPro" id="IPR024079">
    <property type="entry name" value="MetalloPept_cat_dom_sf"/>
</dbReference>
<dbReference type="GO" id="GO:0016485">
    <property type="term" value="P:protein processing"/>
    <property type="evidence" value="ECO:0007669"/>
    <property type="project" value="TreeGrafter"/>
</dbReference>
<dbReference type="AlphaFoldDB" id="A0A9N9PJ75"/>
<dbReference type="PRINTS" id="PR00786">
    <property type="entry name" value="NEPRILYSIN"/>
</dbReference>
<dbReference type="Proteomes" id="UP000696280">
    <property type="component" value="Unassembled WGS sequence"/>
</dbReference>
<dbReference type="PANTHER" id="PTHR11733">
    <property type="entry name" value="ZINC METALLOPROTEASE FAMILY M13 NEPRILYSIN-RELATED"/>
    <property type="match status" value="1"/>
</dbReference>
<dbReference type="PANTHER" id="PTHR11733:SF167">
    <property type="entry name" value="FI17812P1-RELATED"/>
    <property type="match status" value="1"/>
</dbReference>
<protein>
    <recommendedName>
        <fullName evidence="2">Peptidase M13 C-terminal domain-containing protein</fullName>
    </recommendedName>
</protein>
<proteinExistence type="inferred from homology"/>
<dbReference type="PROSITE" id="PS51885">
    <property type="entry name" value="NEPRILYSIN"/>
    <property type="match status" value="1"/>
</dbReference>
<evidence type="ECO:0000256" key="1">
    <source>
        <dbReference type="ARBA" id="ARBA00007357"/>
    </source>
</evidence>
<dbReference type="GO" id="GO:0004222">
    <property type="term" value="F:metalloendopeptidase activity"/>
    <property type="evidence" value="ECO:0007669"/>
    <property type="project" value="InterPro"/>
</dbReference>
<sequence length="295" mass="33339">MSKEVRRLAIDKVLNITYRISHPLSSPNIEDPESVQLYYSRIEISNRDFFANVLSMARDRVRQLWLKAGKATNRDEWSRSATSSTAYLLPTYIQRNHSARRNATPTRLLGRPRPTIHTVTYGAFASIAGHELSHAFDSTGRHFDQTGNYTNWWDTPTITAFQQQTHCFATQYANYTITSPTGLQLHVDGQLTLNENIADAGGLGAAFAAWKLHEATEPQPDELLPGLEGFSKEQLFFIAYGGMWCAKTRPANLVDRIYSNPYAPSFARLLGTMQNSGDSRRAFRCERKEPTCALW</sequence>
<dbReference type="SUPFAM" id="SSF55486">
    <property type="entry name" value="Metalloproteases ('zincins'), catalytic domain"/>
    <property type="match status" value="1"/>
</dbReference>
<dbReference type="GO" id="GO:0005886">
    <property type="term" value="C:plasma membrane"/>
    <property type="evidence" value="ECO:0007669"/>
    <property type="project" value="TreeGrafter"/>
</dbReference>
<evidence type="ECO:0000313" key="4">
    <source>
        <dbReference type="Proteomes" id="UP000696280"/>
    </source>
</evidence>
<organism evidence="3 4">
    <name type="scientific">Hymenoscyphus fraxineus</name>
    <dbReference type="NCBI Taxonomy" id="746836"/>
    <lineage>
        <taxon>Eukaryota</taxon>
        <taxon>Fungi</taxon>
        <taxon>Dikarya</taxon>
        <taxon>Ascomycota</taxon>
        <taxon>Pezizomycotina</taxon>
        <taxon>Leotiomycetes</taxon>
        <taxon>Helotiales</taxon>
        <taxon>Helotiaceae</taxon>
        <taxon>Hymenoscyphus</taxon>
    </lineage>
</organism>